<reference evidence="3" key="1">
    <citation type="submission" date="2009-12" db="EMBL/GenBank/DDBJ databases">
        <title>Complete sequence of Treponema azotonutricium strain ZAS-9.</title>
        <authorList>
            <person name="Tetu S.G."/>
            <person name="Matson E."/>
            <person name="Ren Q."/>
            <person name="Seshadri R."/>
            <person name="Elbourne L."/>
            <person name="Hassan K.A."/>
            <person name="Durkin A."/>
            <person name="Radune D."/>
            <person name="Mohamoud Y."/>
            <person name="Shay R."/>
            <person name="Jin S."/>
            <person name="Zhang X."/>
            <person name="Lucey K."/>
            <person name="Ballor N.R."/>
            <person name="Ottesen E."/>
            <person name="Rosenthal R."/>
            <person name="Allen A."/>
            <person name="Leadbetter J.R."/>
            <person name="Paulsen I.T."/>
        </authorList>
    </citation>
    <scope>NUCLEOTIDE SEQUENCE [LARGE SCALE GENOMIC DNA]</scope>
    <source>
        <strain evidence="3">ATCC BAA-888 / DSM 13862 / ZAS-9</strain>
    </source>
</reference>
<dbReference type="InterPro" id="IPR052024">
    <property type="entry name" value="Methanogen_methyltrans"/>
</dbReference>
<dbReference type="GO" id="GO:0008168">
    <property type="term" value="F:methyltransferase activity"/>
    <property type="evidence" value="ECO:0007669"/>
    <property type="project" value="UniProtKB-KW"/>
</dbReference>
<accession>F5Y9X8</accession>
<dbReference type="EMBL" id="CP001841">
    <property type="protein sequence ID" value="AEF80776.1"/>
    <property type="molecule type" value="Genomic_DNA"/>
</dbReference>
<reference evidence="2 3" key="2">
    <citation type="journal article" date="2011" name="ISME J.">
        <title>RNA-seq reveals cooperative metabolic interactions between two termite-gut spirochete species in co-culture.</title>
        <authorList>
            <person name="Rosenthal A.Z."/>
            <person name="Matson E.G."/>
            <person name="Eldar A."/>
            <person name="Leadbetter J.R."/>
        </authorList>
    </citation>
    <scope>NUCLEOTIDE SEQUENCE [LARGE SCALE GENOMIC DNA]</scope>
    <source>
        <strain evidence="3">ATCC BAA-888 / DSM 13862 / ZAS-9</strain>
    </source>
</reference>
<dbReference type="STRING" id="545695.TREAZ_2086"/>
<dbReference type="GO" id="GO:0032259">
    <property type="term" value="P:methylation"/>
    <property type="evidence" value="ECO:0007669"/>
    <property type="project" value="UniProtKB-KW"/>
</dbReference>
<evidence type="ECO:0000259" key="1">
    <source>
        <dbReference type="Pfam" id="PF01208"/>
    </source>
</evidence>
<dbReference type="SUPFAM" id="SSF51726">
    <property type="entry name" value="UROD/MetE-like"/>
    <property type="match status" value="1"/>
</dbReference>
<dbReference type="PANTHER" id="PTHR47099">
    <property type="entry name" value="METHYLCOBAMIDE:COM METHYLTRANSFERASE MTBA"/>
    <property type="match status" value="1"/>
</dbReference>
<protein>
    <submittedName>
        <fullName evidence="2">Putative methyltransferase</fullName>
    </submittedName>
</protein>
<dbReference type="KEGG" id="taz:TREAZ_2086"/>
<dbReference type="Proteomes" id="UP000009222">
    <property type="component" value="Chromosome"/>
</dbReference>
<dbReference type="PANTHER" id="PTHR47099:SF1">
    <property type="entry name" value="METHYLCOBAMIDE:COM METHYLTRANSFERASE MTBA"/>
    <property type="match status" value="1"/>
</dbReference>
<dbReference type="InterPro" id="IPR000257">
    <property type="entry name" value="Uroporphyrinogen_deCOase"/>
</dbReference>
<dbReference type="InterPro" id="IPR038071">
    <property type="entry name" value="UROD/MetE-like_sf"/>
</dbReference>
<proteinExistence type="predicted"/>
<dbReference type="OrthoDB" id="161361at2"/>
<dbReference type="Pfam" id="PF01208">
    <property type="entry name" value="URO-D"/>
    <property type="match status" value="1"/>
</dbReference>
<keyword evidence="2" id="KW-0808">Transferase</keyword>
<organism evidence="2 3">
    <name type="scientific">Leadbettera azotonutricia (strain ATCC BAA-888 / DSM 13862 / ZAS-9)</name>
    <name type="common">Treponema azotonutricium</name>
    <dbReference type="NCBI Taxonomy" id="545695"/>
    <lineage>
        <taxon>Bacteria</taxon>
        <taxon>Pseudomonadati</taxon>
        <taxon>Spirochaetota</taxon>
        <taxon>Spirochaetia</taxon>
        <taxon>Spirochaetales</taxon>
        <taxon>Breznakiellaceae</taxon>
        <taxon>Leadbettera</taxon>
    </lineage>
</organism>
<dbReference type="GO" id="GO:0004853">
    <property type="term" value="F:uroporphyrinogen decarboxylase activity"/>
    <property type="evidence" value="ECO:0007669"/>
    <property type="project" value="InterPro"/>
</dbReference>
<keyword evidence="2" id="KW-0489">Methyltransferase</keyword>
<gene>
    <name evidence="2" type="ordered locus">TREAZ_2086</name>
</gene>
<evidence type="ECO:0000313" key="3">
    <source>
        <dbReference type="Proteomes" id="UP000009222"/>
    </source>
</evidence>
<feature type="domain" description="Uroporphyrinogen decarboxylase (URO-D)" evidence="1">
    <location>
        <begin position="208"/>
        <end position="413"/>
    </location>
</feature>
<dbReference type="HOGENOM" id="CLU_054162_0_0_12"/>
<keyword evidence="3" id="KW-1185">Reference proteome</keyword>
<dbReference type="RefSeq" id="WP_015709964.1">
    <property type="nucleotide sequence ID" value="NC_015577.1"/>
</dbReference>
<dbReference type="GO" id="GO:0006779">
    <property type="term" value="P:porphyrin-containing compound biosynthetic process"/>
    <property type="evidence" value="ECO:0007669"/>
    <property type="project" value="InterPro"/>
</dbReference>
<dbReference type="eggNOG" id="COG0407">
    <property type="taxonomic scope" value="Bacteria"/>
</dbReference>
<dbReference type="AlphaFoldDB" id="F5Y9X8"/>
<evidence type="ECO:0000313" key="2">
    <source>
        <dbReference type="EMBL" id="AEF80776.1"/>
    </source>
</evidence>
<dbReference type="Gene3D" id="3.20.20.210">
    <property type="match status" value="1"/>
</dbReference>
<name>F5Y9X8_LEAAZ</name>
<sequence length="414" mass="47007">MTGRQRVMAALNFKQPDRVPIDFNAHRSSGINVAAYRNLREYLGLSPSPLYVYDLIQQLAIVEQDVLDKFDVDTFQLGCDFDKKPEYWKDFELLDGTPCKVPIMVDVRHGKDGNYIYNSNGKMVGRQPLTGYYFEQTVFPLAEDFEKDDFSDYDEIVNDVMWMMVPCPPMPMDYKSPAGSKQFRELAAKTRSNTDRAIYGIFGGNLVETAQYIFRMDNMLADLLANPERIHKFLDTVMEKHMANLKAYLDSVGDYIDIIGFGDDMGTQTGPQFSTGLYNEFFYPGEKIMWSYIHDRFPEMKICLHCCGGVRPLMPLLADAGLDAINPVQFTCKDMDLAELKKELLGKLSLWGGGCDTRSVLPHGKPAEIGPHVQKNLETLNKDGGFVFQQVHNILADVPPENIVEMFRAVREFG</sequence>
<dbReference type="InParanoid" id="F5Y9X8"/>